<dbReference type="AlphaFoldDB" id="A0A9P1H9V6"/>
<dbReference type="PANTHER" id="PTHR46140">
    <property type="entry name" value="VACUOLAR TRANSPORTER CHAPERONE 1-RELATED"/>
    <property type="match status" value="1"/>
</dbReference>
<keyword evidence="10" id="KW-1185">Reference proteome</keyword>
<feature type="region of interest" description="Disordered" evidence="6">
    <location>
        <begin position="86"/>
        <end position="105"/>
    </location>
</feature>
<evidence type="ECO:0000256" key="1">
    <source>
        <dbReference type="ARBA" id="ARBA00004128"/>
    </source>
</evidence>
<keyword evidence="4 7" id="KW-1133">Transmembrane helix</keyword>
<protein>
    <recommendedName>
        <fullName evidence="8">SPX domain-containing protein</fullName>
    </recommendedName>
</protein>
<reference evidence="9" key="1">
    <citation type="submission" date="2022-11" db="EMBL/GenBank/DDBJ databases">
        <authorList>
            <person name="Scott C."/>
            <person name="Bruce N."/>
        </authorList>
    </citation>
    <scope>NUCLEOTIDE SEQUENCE</scope>
</reference>
<dbReference type="InterPro" id="IPR051572">
    <property type="entry name" value="VTC_Complex_Subunit"/>
</dbReference>
<comment type="caution">
    <text evidence="9">The sequence shown here is derived from an EMBL/GenBank/DDBJ whole genome shotgun (WGS) entry which is preliminary data.</text>
</comment>
<gene>
    <name evidence="9" type="ORF">PPNO1_LOCUS7766</name>
</gene>
<name>A0A9P1H9V6_9PEZI</name>
<evidence type="ECO:0000256" key="5">
    <source>
        <dbReference type="ARBA" id="ARBA00023136"/>
    </source>
</evidence>
<feature type="transmembrane region" description="Helical" evidence="7">
    <location>
        <begin position="654"/>
        <end position="675"/>
    </location>
</feature>
<evidence type="ECO:0000256" key="3">
    <source>
        <dbReference type="ARBA" id="ARBA00022692"/>
    </source>
</evidence>
<evidence type="ECO:0000256" key="6">
    <source>
        <dbReference type="SAM" id="MobiDB-lite"/>
    </source>
</evidence>
<dbReference type="OrthoDB" id="6493944at2759"/>
<evidence type="ECO:0000256" key="2">
    <source>
        <dbReference type="ARBA" id="ARBA00022554"/>
    </source>
</evidence>
<keyword evidence="2" id="KW-0926">Vacuole</keyword>
<dbReference type="InterPro" id="IPR004331">
    <property type="entry name" value="SPX_dom"/>
</dbReference>
<dbReference type="Proteomes" id="UP000838763">
    <property type="component" value="Unassembled WGS sequence"/>
</dbReference>
<organism evidence="9 10">
    <name type="scientific">Parascedosporium putredinis</name>
    <dbReference type="NCBI Taxonomy" id="1442378"/>
    <lineage>
        <taxon>Eukaryota</taxon>
        <taxon>Fungi</taxon>
        <taxon>Dikarya</taxon>
        <taxon>Ascomycota</taxon>
        <taxon>Pezizomycotina</taxon>
        <taxon>Sordariomycetes</taxon>
        <taxon>Hypocreomycetidae</taxon>
        <taxon>Microascales</taxon>
        <taxon>Microascaceae</taxon>
        <taxon>Parascedosporium</taxon>
    </lineage>
</organism>
<sequence>MKFGKTLKESVYQPWKAEYIDYAKLKALLREGGSDEEDDVPWTEEDENRFCDEMFNVQLEKVTKFQETTFNAIKDRVNSAFDTVRDLAPKDKESPGGSTSGVQKERLKELEKELDDITKEIRELKAFTSINYTGFQKIVKKHDRKRGGRYKLSIMYFIIRQRLEGDGERKDAIQPVDLENEGEVHNGERYTAHKFWVHPDNLLEVKTYILPRLPALVYSSQQATDITPSEDPTITSLYFDSPKFNLYKAKIDRRSTASSLRLRWHGKLAARPNIVLEEKTIDEQGGSSEVRMAIKEKYILPFINGEYQMEKTVAKMERQGQVGEAVESFKETSSRLQNFIQKNGVSPIMRANYVRTAFQKPGDDRVRISIDSDVAFIREDTLDDTRPCRSRDEWHRTDIDDSGMSYPFKNVREGEVSKFPYSILEIKIKGDATRKRPAWVEELMASHLVHPAPKFSKFLHGVASLFDDYVNTFPIWMSDLNTDIRKDPARRLKRMCKDVRKRPRMSRWGANETLGNGRANGEGESSQTTNYGTLSSLLPSFSLKRYSRARHGEVEPLPEGVVEPEVWIKNKGELKIEPKVWLANERTFLKWQHISILLGSLAVALYTASGAGTVARSMAIFYILVAVFTNIWAQRMLKVRRKMIMERSGKDFDNMIGPMVVSGTLVVGLILNLSLQWKHTLAHMTDTETLVGVV</sequence>
<evidence type="ECO:0000313" key="9">
    <source>
        <dbReference type="EMBL" id="CAI4218168.1"/>
    </source>
</evidence>
<keyword evidence="3 7" id="KW-0812">Transmembrane</keyword>
<dbReference type="InterPro" id="IPR018966">
    <property type="entry name" value="VTC_domain"/>
</dbReference>
<dbReference type="GO" id="GO:0006799">
    <property type="term" value="P:polyphosphate biosynthetic process"/>
    <property type="evidence" value="ECO:0007669"/>
    <property type="project" value="UniProtKB-ARBA"/>
</dbReference>
<comment type="subcellular location">
    <subcellularLocation>
        <location evidence="1">Vacuole membrane</location>
        <topology evidence="1">Multi-pass membrane protein</topology>
    </subcellularLocation>
</comment>
<dbReference type="PANTHER" id="PTHR46140:SF2">
    <property type="entry name" value="VACUOLAR TRANSPORTER CHAPERONE 3 COMPLEX SUBUNIT 3-RELATED"/>
    <property type="match status" value="1"/>
</dbReference>
<dbReference type="Gene3D" id="3.20.100.30">
    <property type="entry name" value="VTC, catalytic tunnel domain"/>
    <property type="match status" value="1"/>
</dbReference>
<dbReference type="GO" id="GO:0033254">
    <property type="term" value="C:vacuolar transporter chaperone complex"/>
    <property type="evidence" value="ECO:0007669"/>
    <property type="project" value="TreeGrafter"/>
</dbReference>
<evidence type="ECO:0000259" key="8">
    <source>
        <dbReference type="PROSITE" id="PS51382"/>
    </source>
</evidence>
<feature type="domain" description="SPX" evidence="8">
    <location>
        <begin position="1"/>
        <end position="156"/>
    </location>
</feature>
<keyword evidence="5 7" id="KW-0472">Membrane</keyword>
<evidence type="ECO:0000313" key="10">
    <source>
        <dbReference type="Proteomes" id="UP000838763"/>
    </source>
</evidence>
<dbReference type="GO" id="GO:0000329">
    <property type="term" value="C:fungal-type vacuole membrane"/>
    <property type="evidence" value="ECO:0007669"/>
    <property type="project" value="TreeGrafter"/>
</dbReference>
<dbReference type="Pfam" id="PF09359">
    <property type="entry name" value="VTC"/>
    <property type="match status" value="1"/>
</dbReference>
<feature type="transmembrane region" description="Helical" evidence="7">
    <location>
        <begin position="614"/>
        <end position="633"/>
    </location>
</feature>
<dbReference type="InterPro" id="IPR003807">
    <property type="entry name" value="DUF202"/>
</dbReference>
<dbReference type="PROSITE" id="PS51382">
    <property type="entry name" value="SPX"/>
    <property type="match status" value="1"/>
</dbReference>
<dbReference type="InterPro" id="IPR042267">
    <property type="entry name" value="VTC_sf"/>
</dbReference>
<dbReference type="EMBL" id="CALLCH030000017">
    <property type="protein sequence ID" value="CAI4218168.1"/>
    <property type="molecule type" value="Genomic_DNA"/>
</dbReference>
<dbReference type="Pfam" id="PF02656">
    <property type="entry name" value="DUF202"/>
    <property type="match status" value="1"/>
</dbReference>
<evidence type="ECO:0000256" key="7">
    <source>
        <dbReference type="SAM" id="Phobius"/>
    </source>
</evidence>
<evidence type="ECO:0000256" key="4">
    <source>
        <dbReference type="ARBA" id="ARBA00022989"/>
    </source>
</evidence>
<feature type="region of interest" description="Disordered" evidence="6">
    <location>
        <begin position="507"/>
        <end position="528"/>
    </location>
</feature>
<accession>A0A9P1H9V6</accession>
<proteinExistence type="predicted"/>
<dbReference type="CDD" id="cd14480">
    <property type="entry name" value="SPX_VTC2_like"/>
    <property type="match status" value="1"/>
</dbReference>